<dbReference type="Proteomes" id="UP000037210">
    <property type="component" value="Unassembled WGS sequence"/>
</dbReference>
<feature type="binding site" evidence="1">
    <location>
        <position position="219"/>
    </location>
    <ligand>
        <name>[2Fe-2S] cluster</name>
        <dbReference type="ChEBI" id="CHEBI:190135"/>
    </ligand>
</feature>
<evidence type="ECO:0000259" key="2">
    <source>
        <dbReference type="PROSITE" id="PS51384"/>
    </source>
</evidence>
<dbReference type="PROSITE" id="PS51384">
    <property type="entry name" value="FAD_FR"/>
    <property type="match status" value="1"/>
</dbReference>
<keyword evidence="1" id="KW-0411">Iron-sulfur</keyword>
<dbReference type="PRINTS" id="PR00410">
    <property type="entry name" value="PHEHYDRXLASE"/>
</dbReference>
<dbReference type="InterPro" id="IPR039261">
    <property type="entry name" value="FNR_nucleotide-bd"/>
</dbReference>
<reference evidence="3 4" key="1">
    <citation type="submission" date="2015-06" db="EMBL/GenBank/DDBJ databases">
        <title>New insights into the roles of widespread benthic archaea in carbon and nitrogen cycling.</title>
        <authorList>
            <person name="Lazar C.S."/>
            <person name="Baker B.J."/>
            <person name="Seitz K.W."/>
            <person name="Hyde A.S."/>
            <person name="Dick G.J."/>
            <person name="Hinrichs K.-U."/>
            <person name="Teske A.P."/>
        </authorList>
    </citation>
    <scope>NUCLEOTIDE SEQUENCE [LARGE SCALE GENOMIC DNA]</scope>
    <source>
        <strain evidence="3">DG-45</strain>
    </source>
</reference>
<dbReference type="EMBL" id="LFWZ01000072">
    <property type="protein sequence ID" value="KON29233.1"/>
    <property type="molecule type" value="Genomic_DNA"/>
</dbReference>
<dbReference type="GO" id="GO:0016491">
    <property type="term" value="F:oxidoreductase activity"/>
    <property type="evidence" value="ECO:0007669"/>
    <property type="project" value="InterPro"/>
</dbReference>
<dbReference type="InterPro" id="IPR017938">
    <property type="entry name" value="Riboflavin_synthase-like_b-brl"/>
</dbReference>
<feature type="domain" description="FAD-binding FR-type" evidence="2">
    <location>
        <begin position="1"/>
        <end position="98"/>
    </location>
</feature>
<evidence type="ECO:0000313" key="4">
    <source>
        <dbReference type="Proteomes" id="UP000037210"/>
    </source>
</evidence>
<dbReference type="NCBIfam" id="NF000796">
    <property type="entry name" value="PRK00054.1-1"/>
    <property type="match status" value="1"/>
</dbReference>
<keyword evidence="1" id="KW-0479">Metal-binding</keyword>
<dbReference type="Gene3D" id="3.40.50.80">
    <property type="entry name" value="Nucleotide-binding domain of ferredoxin-NADP reductase (FNR) module"/>
    <property type="match status" value="1"/>
</dbReference>
<feature type="binding site" evidence="1">
    <location>
        <position position="235"/>
    </location>
    <ligand>
        <name>[2Fe-2S] cluster</name>
        <dbReference type="ChEBI" id="CHEBI:190135"/>
    </ligand>
</feature>
<comment type="cofactor">
    <cofactor evidence="1">
        <name>[2Fe-2S] cluster</name>
        <dbReference type="ChEBI" id="CHEBI:190135"/>
    </cofactor>
    <text evidence="1">Binds 1 [2Fe-2S] cluster per subunit.</text>
</comment>
<dbReference type="Pfam" id="PF00175">
    <property type="entry name" value="NAD_binding_1"/>
    <property type="match status" value="1"/>
</dbReference>
<feature type="binding site" evidence="1">
    <location>
        <position position="224"/>
    </location>
    <ligand>
        <name>[2Fe-2S] cluster</name>
        <dbReference type="ChEBI" id="CHEBI:190135"/>
    </ligand>
</feature>
<keyword evidence="1" id="KW-0001">2Fe-2S</keyword>
<gene>
    <name evidence="3" type="ORF">AC482_07075</name>
</gene>
<dbReference type="SUPFAM" id="SSF52343">
    <property type="entry name" value="Ferredoxin reductase-like, C-terminal NADP-linked domain"/>
    <property type="match status" value="1"/>
</dbReference>
<dbReference type="GO" id="GO:0046872">
    <property type="term" value="F:metal ion binding"/>
    <property type="evidence" value="ECO:0007669"/>
    <property type="project" value="UniProtKB-KW"/>
</dbReference>
<dbReference type="GO" id="GO:0050660">
    <property type="term" value="F:flavin adenine dinucleotide binding"/>
    <property type="evidence" value="ECO:0007669"/>
    <property type="project" value="InterPro"/>
</dbReference>
<accession>A0A0M0BKY6</accession>
<dbReference type="InterPro" id="IPR050353">
    <property type="entry name" value="PyrK_electron_transfer"/>
</dbReference>
<evidence type="ECO:0000313" key="3">
    <source>
        <dbReference type="EMBL" id="KON29233.1"/>
    </source>
</evidence>
<proteinExistence type="predicted"/>
<dbReference type="PANTHER" id="PTHR43513">
    <property type="entry name" value="DIHYDROOROTATE DEHYDROGENASE B (NAD(+)), ELECTRON TRANSFER SUBUNIT"/>
    <property type="match status" value="1"/>
</dbReference>
<dbReference type="Gene3D" id="2.40.30.10">
    <property type="entry name" value="Translation factors"/>
    <property type="match status" value="1"/>
</dbReference>
<feature type="binding site" evidence="1">
    <location>
        <position position="227"/>
    </location>
    <ligand>
        <name>[2Fe-2S] cluster</name>
        <dbReference type="ChEBI" id="CHEBI:190135"/>
    </ligand>
</feature>
<sequence>MRAEAVRARRLARVEREVDDVRTLYFGDMLCSLASPGQYVMVWAPGVDEVPMSLSTIGREGLSSVTVRSVGEATEALCGLEAGDEIGVRGPFGNGFSVQGTSPLVVAGGTGAASLAPLVEEMLGGGVEPTFVLGARSVDRLLFRERLGRLLGDRLVPATDDGSCGFRGLASECASTMLEERSFDIVYMCGPELMMASVFAEADGMGIPVQASLERHIKCAVGLCGSCGIGPYRVCADGPVFASDQLRTVRGELGRRRMGPSGRMVEVDH</sequence>
<dbReference type="GO" id="GO:0006221">
    <property type="term" value="P:pyrimidine nucleotide biosynthetic process"/>
    <property type="evidence" value="ECO:0007669"/>
    <property type="project" value="InterPro"/>
</dbReference>
<dbReference type="Pfam" id="PF10418">
    <property type="entry name" value="DHODB_Fe-S_bind"/>
    <property type="match status" value="1"/>
</dbReference>
<dbReference type="InterPro" id="IPR019480">
    <property type="entry name" value="Dihydroorotate_DH_Fe-S-bd"/>
</dbReference>
<dbReference type="GO" id="GO:0051537">
    <property type="term" value="F:2 iron, 2 sulfur cluster binding"/>
    <property type="evidence" value="ECO:0007669"/>
    <property type="project" value="UniProtKB-KW"/>
</dbReference>
<keyword evidence="1" id="KW-0408">Iron</keyword>
<comment type="caution">
    <text evidence="3">The sequence shown here is derived from an EMBL/GenBank/DDBJ whole genome shotgun (WGS) entry which is preliminary data.</text>
</comment>
<name>A0A0M0BKY6_9ARCH</name>
<dbReference type="SUPFAM" id="SSF63380">
    <property type="entry name" value="Riboflavin synthase domain-like"/>
    <property type="match status" value="1"/>
</dbReference>
<protein>
    <recommendedName>
        <fullName evidence="2">FAD-binding FR-type domain-containing protein</fullName>
    </recommendedName>
</protein>
<dbReference type="InterPro" id="IPR001433">
    <property type="entry name" value="OxRdtase_FAD/NAD-bd"/>
</dbReference>
<dbReference type="InterPro" id="IPR012165">
    <property type="entry name" value="Cyt_c3_hydrogenase_gsu"/>
</dbReference>
<organism evidence="3 4">
    <name type="scientific">miscellaneous Crenarchaeota group-15 archaeon DG-45</name>
    <dbReference type="NCBI Taxonomy" id="1685127"/>
    <lineage>
        <taxon>Archaea</taxon>
        <taxon>Candidatus Bathyarchaeota</taxon>
        <taxon>MCG-15</taxon>
    </lineage>
</organism>
<dbReference type="AlphaFoldDB" id="A0A0M0BKY6"/>
<dbReference type="PIRSF" id="PIRSF006816">
    <property type="entry name" value="Cyc3_hyd_g"/>
    <property type="match status" value="1"/>
</dbReference>
<dbReference type="PANTHER" id="PTHR43513:SF3">
    <property type="entry name" value="DIHYDROOROTATE DEHYDROGENASE B (NAD(+)), ELECTRON TRANSFER SUBUNIT-RELATED"/>
    <property type="match status" value="1"/>
</dbReference>
<evidence type="ECO:0000256" key="1">
    <source>
        <dbReference type="PIRSR" id="PIRSR006816-2"/>
    </source>
</evidence>
<dbReference type="InterPro" id="IPR017927">
    <property type="entry name" value="FAD-bd_FR_type"/>
</dbReference>